<sequence>MARTRIRLSQVGGNSVLISYKNGSEVGRIEQDNNSSGVVILRDRCDDSTGSTTDHPLEITKYDNSGLHPLDGSNHDPFGNEVVYQSWFPTTMYTSLSHLATSAASVTSDATKALARTNPGRTTVSVPNFIHELKDLPGMYRDILGLKAQIYNLKNIQRYNPRVWANHSLSVQMGWLPLFSDLRKLITFQSSVDQRVQELHRLYDNGGLKRRINLGKFGAQDSASLIVESAAGTLGLVIAKRSKATSVERWATVRWKPTSLPKSHSPEELQRQARQLVFGLGNGISAQQAWNAIPWTWLIDWFANVDEFLGAHQNSVPVKAGLVNVMTRTTTTADFKRTDSLGGIKGGDGTSKLTTKARSQSGGGLSVGLPFLNGRQLSILGALAIQRMKR</sequence>
<reference evidence="1" key="1">
    <citation type="submission" date="2019-05" db="EMBL/GenBank/DDBJ databases">
        <title>Metatranscriptomic reconstruction reveals RNA viruses with the potential to shape carbon cycling in soil.</title>
        <authorList>
            <person name="Starr E.P."/>
            <person name="Nuccio E."/>
            <person name="Pett-Ridge J."/>
            <person name="Banfield J.F."/>
            <person name="Firestone M.K."/>
        </authorList>
    </citation>
    <scope>NUCLEOTIDE SEQUENCE</scope>
    <source>
        <strain evidence="1">H2_Bulk_Litter_12_scaffold_1637</strain>
    </source>
</reference>
<proteinExistence type="predicted"/>
<dbReference type="EMBL" id="MN035937">
    <property type="protein sequence ID" value="QDH90990.1"/>
    <property type="molecule type" value="Genomic_RNA"/>
</dbReference>
<accession>A0A514DBK8</accession>
<evidence type="ECO:0000313" key="1">
    <source>
        <dbReference type="EMBL" id="QDH90990.1"/>
    </source>
</evidence>
<protein>
    <submittedName>
        <fullName evidence="1">Uncharacterized protein</fullName>
    </submittedName>
</protein>
<name>A0A514DBK8_9VIRU</name>
<gene>
    <name evidence="1" type="ORF">H2BulkLitter121637_000001</name>
</gene>
<organism evidence="1">
    <name type="scientific">Leviviridae sp</name>
    <dbReference type="NCBI Taxonomy" id="2027243"/>
    <lineage>
        <taxon>Viruses</taxon>
        <taxon>Riboviria</taxon>
        <taxon>Orthornavirae</taxon>
        <taxon>Lenarviricota</taxon>
        <taxon>Leviviricetes</taxon>
        <taxon>Norzivirales</taxon>
        <taxon>Fiersviridae</taxon>
    </lineage>
</organism>